<keyword evidence="3" id="KW-1185">Reference proteome</keyword>
<comment type="caution">
    <text evidence="2">The sequence shown here is derived from an EMBL/GenBank/DDBJ whole genome shotgun (WGS) entry which is preliminary data.</text>
</comment>
<evidence type="ECO:0000313" key="2">
    <source>
        <dbReference type="EMBL" id="MDC5697036.1"/>
    </source>
</evidence>
<reference evidence="2 3" key="1">
    <citation type="submission" date="2022-11" db="EMBL/GenBank/DDBJ databases">
        <title>Anaerobic phenanthrene biodegradation by a DNRA strain PheN6.</title>
        <authorList>
            <person name="Zhang Z."/>
        </authorList>
    </citation>
    <scope>NUCLEOTIDE SEQUENCE [LARGE SCALE GENOMIC DNA]</scope>
    <source>
        <strain evidence="2 3">PheN6</strain>
    </source>
</reference>
<name>A0ABT5GH47_9MICO</name>
<protein>
    <submittedName>
        <fullName evidence="2">Uncharacterized protein</fullName>
    </submittedName>
</protein>
<dbReference type="EMBL" id="JAPFQL010000023">
    <property type="protein sequence ID" value="MDC5697036.1"/>
    <property type="molecule type" value="Genomic_DNA"/>
</dbReference>
<dbReference type="RefSeq" id="WP_272461608.1">
    <property type="nucleotide sequence ID" value="NZ_JAPFQL010000023.1"/>
</dbReference>
<dbReference type="Proteomes" id="UP001150259">
    <property type="component" value="Unassembled WGS sequence"/>
</dbReference>
<keyword evidence="1" id="KW-1133">Transmembrane helix</keyword>
<keyword evidence="1" id="KW-0472">Membrane</keyword>
<gene>
    <name evidence="2" type="ORF">OO014_07170</name>
</gene>
<sequence length="58" mass="5956">MDVLTLTLLLLMVFLGLLAVGWAQIAKGLNARVANGAVALCVATVVGVFAAASLFRVL</sequence>
<evidence type="ECO:0000313" key="3">
    <source>
        <dbReference type="Proteomes" id="UP001150259"/>
    </source>
</evidence>
<organism evidence="2 3">
    <name type="scientific">Intrasporangium calvum</name>
    <dbReference type="NCBI Taxonomy" id="53358"/>
    <lineage>
        <taxon>Bacteria</taxon>
        <taxon>Bacillati</taxon>
        <taxon>Actinomycetota</taxon>
        <taxon>Actinomycetes</taxon>
        <taxon>Micrococcales</taxon>
        <taxon>Intrasporangiaceae</taxon>
        <taxon>Intrasporangium</taxon>
    </lineage>
</organism>
<proteinExistence type="predicted"/>
<keyword evidence="1" id="KW-0812">Transmembrane</keyword>
<evidence type="ECO:0000256" key="1">
    <source>
        <dbReference type="SAM" id="Phobius"/>
    </source>
</evidence>
<feature type="transmembrane region" description="Helical" evidence="1">
    <location>
        <begin position="33"/>
        <end position="55"/>
    </location>
</feature>
<accession>A0ABT5GH47</accession>